<reference evidence="3" key="1">
    <citation type="journal article" date="2017" name="Genome Biol.">
        <title>Comparative genomics reveals high biological diversity and specific adaptations in the industrially and medically important fungal genus Aspergillus.</title>
        <authorList>
            <person name="de Vries R.P."/>
            <person name="Riley R."/>
            <person name="Wiebenga A."/>
            <person name="Aguilar-Osorio G."/>
            <person name="Amillis S."/>
            <person name="Uchima C.A."/>
            <person name="Anderluh G."/>
            <person name="Asadollahi M."/>
            <person name="Askin M."/>
            <person name="Barry K."/>
            <person name="Battaglia E."/>
            <person name="Bayram O."/>
            <person name="Benocci T."/>
            <person name="Braus-Stromeyer S.A."/>
            <person name="Caldana C."/>
            <person name="Canovas D."/>
            <person name="Cerqueira G.C."/>
            <person name="Chen F."/>
            <person name="Chen W."/>
            <person name="Choi C."/>
            <person name="Clum A."/>
            <person name="Dos Santos R.A."/>
            <person name="Damasio A.R."/>
            <person name="Diallinas G."/>
            <person name="Emri T."/>
            <person name="Fekete E."/>
            <person name="Flipphi M."/>
            <person name="Freyberg S."/>
            <person name="Gallo A."/>
            <person name="Gournas C."/>
            <person name="Habgood R."/>
            <person name="Hainaut M."/>
            <person name="Harispe M.L."/>
            <person name="Henrissat B."/>
            <person name="Hilden K.S."/>
            <person name="Hope R."/>
            <person name="Hossain A."/>
            <person name="Karabika E."/>
            <person name="Karaffa L."/>
            <person name="Karanyi Z."/>
            <person name="Krasevec N."/>
            <person name="Kuo A."/>
            <person name="Kusch H."/>
            <person name="LaButti K."/>
            <person name="Lagendijk E.L."/>
            <person name="Lapidus A."/>
            <person name="Levasseur A."/>
            <person name="Lindquist E."/>
            <person name="Lipzen A."/>
            <person name="Logrieco A.F."/>
            <person name="MacCabe A."/>
            <person name="Maekelae M.R."/>
            <person name="Malavazi I."/>
            <person name="Melin P."/>
            <person name="Meyer V."/>
            <person name="Mielnichuk N."/>
            <person name="Miskei M."/>
            <person name="Molnar A.P."/>
            <person name="Mule G."/>
            <person name="Ngan C.Y."/>
            <person name="Orejas M."/>
            <person name="Orosz E."/>
            <person name="Ouedraogo J.P."/>
            <person name="Overkamp K.M."/>
            <person name="Park H.-S."/>
            <person name="Perrone G."/>
            <person name="Piumi F."/>
            <person name="Punt P.J."/>
            <person name="Ram A.F."/>
            <person name="Ramon A."/>
            <person name="Rauscher S."/>
            <person name="Record E."/>
            <person name="Riano-Pachon D.M."/>
            <person name="Robert V."/>
            <person name="Roehrig J."/>
            <person name="Ruller R."/>
            <person name="Salamov A."/>
            <person name="Salih N.S."/>
            <person name="Samson R.A."/>
            <person name="Sandor E."/>
            <person name="Sanguinetti M."/>
            <person name="Schuetze T."/>
            <person name="Sepcic K."/>
            <person name="Shelest E."/>
            <person name="Sherlock G."/>
            <person name="Sophianopoulou V."/>
            <person name="Squina F.M."/>
            <person name="Sun H."/>
            <person name="Susca A."/>
            <person name="Todd R.B."/>
            <person name="Tsang A."/>
            <person name="Unkles S.E."/>
            <person name="van de Wiele N."/>
            <person name="van Rossen-Uffink D."/>
            <person name="Oliveira J.V."/>
            <person name="Vesth T.C."/>
            <person name="Visser J."/>
            <person name="Yu J.-H."/>
            <person name="Zhou M."/>
            <person name="Andersen M.R."/>
            <person name="Archer D.B."/>
            <person name="Baker S.E."/>
            <person name="Benoit I."/>
            <person name="Brakhage A.A."/>
            <person name="Braus G.H."/>
            <person name="Fischer R."/>
            <person name="Frisvad J.C."/>
            <person name="Goldman G.H."/>
            <person name="Houbraken J."/>
            <person name="Oakley B."/>
            <person name="Pocsi I."/>
            <person name="Scazzocchio C."/>
            <person name="Seiboth B."/>
            <person name="vanKuyk P.A."/>
            <person name="Wortman J."/>
            <person name="Dyer P.S."/>
            <person name="Grigoriev I.V."/>
        </authorList>
    </citation>
    <scope>NUCLEOTIDE SEQUENCE [LARGE SCALE GENOMIC DNA]</scope>
    <source>
        <strain evidence="3">CBS 106.47</strain>
    </source>
</reference>
<dbReference type="Proteomes" id="UP000184063">
    <property type="component" value="Unassembled WGS sequence"/>
</dbReference>
<feature type="compositionally biased region" description="Basic and acidic residues" evidence="1">
    <location>
        <begin position="139"/>
        <end position="150"/>
    </location>
</feature>
<dbReference type="VEuPathDB" id="FungiDB:ASPFODRAFT_85992"/>
<dbReference type="EMBL" id="KV878262">
    <property type="protein sequence ID" value="OJZ80064.1"/>
    <property type="molecule type" value="Genomic_DNA"/>
</dbReference>
<evidence type="ECO:0000313" key="3">
    <source>
        <dbReference type="Proteomes" id="UP000184063"/>
    </source>
</evidence>
<evidence type="ECO:0000256" key="1">
    <source>
        <dbReference type="SAM" id="MobiDB-lite"/>
    </source>
</evidence>
<dbReference type="AlphaFoldDB" id="A0A1M3SZX8"/>
<sequence>MAEMSYKLEQKYMCTAKECTKEFTSIDDWRIHVEDYSFDAGRICLYDSCGEFFSASSNESLAHRSHLYLKHHVEPCRTEELRKAFIDKNFCSAAEGRMWCSLCRELLELDNRAGVLDHFQGHIRDGSQFKIPGQTKYPDTNRPRRAEVETSARSPNEGNDDVVDLTGRGILMTTVPNPTSPGQHAVEDTNCNQLALYRILLQVSKLPYTCPLCLHGYSRYDNLYEHFKTTKEAQHMALKNLWFRSKCPVCSEPAYQVLQHVAQRHPVNYQSLMKQTLRLRHEVNTTIPRSPACFEHIYLFPLRRLDRVVSLPTKKQKRKPGRRDGISEMAGDIGSGSTSLKRRQTENLALRVDVANDQCSRLDGVAPSFHTSGLPGHRTVQLDAAHPPSVGNTLGHEFYGESNLVQSAFACPTHSLSFPSPAPLPQDIQGPKIDLSARGYMSHLSTEYQVPWETFVSMDIHQEDTGDGW</sequence>
<proteinExistence type="predicted"/>
<protein>
    <recommendedName>
        <fullName evidence="4">C2H2-type domain-containing protein</fullName>
    </recommendedName>
</protein>
<feature type="region of interest" description="Disordered" evidence="1">
    <location>
        <begin position="312"/>
        <end position="341"/>
    </location>
</feature>
<accession>A0A1M3SZX8</accession>
<dbReference type="OrthoDB" id="10340919at2759"/>
<name>A0A1M3SZX8_ASPLC</name>
<evidence type="ECO:0000313" key="2">
    <source>
        <dbReference type="EMBL" id="OJZ80064.1"/>
    </source>
</evidence>
<gene>
    <name evidence="2" type="ORF">ASPFODRAFT_85992</name>
</gene>
<evidence type="ECO:0008006" key="4">
    <source>
        <dbReference type="Google" id="ProtNLM"/>
    </source>
</evidence>
<organism evidence="2 3">
    <name type="scientific">Aspergillus luchuensis (strain CBS 106.47)</name>
    <dbReference type="NCBI Taxonomy" id="1137211"/>
    <lineage>
        <taxon>Eukaryota</taxon>
        <taxon>Fungi</taxon>
        <taxon>Dikarya</taxon>
        <taxon>Ascomycota</taxon>
        <taxon>Pezizomycotina</taxon>
        <taxon>Eurotiomycetes</taxon>
        <taxon>Eurotiomycetidae</taxon>
        <taxon>Eurotiales</taxon>
        <taxon>Aspergillaceae</taxon>
        <taxon>Aspergillus</taxon>
        <taxon>Aspergillus subgen. Circumdati</taxon>
    </lineage>
</organism>
<feature type="region of interest" description="Disordered" evidence="1">
    <location>
        <begin position="127"/>
        <end position="162"/>
    </location>
</feature>